<reference evidence="1 2" key="1">
    <citation type="submission" date="2017-12" db="EMBL/GenBank/DDBJ databases">
        <title>Sequencing the genomes of 1000 Actinobacteria strains.</title>
        <authorList>
            <person name="Klenk H.-P."/>
        </authorList>
    </citation>
    <scope>NUCLEOTIDE SEQUENCE [LARGE SCALE GENOMIC DNA]</scope>
    <source>
        <strain evidence="1 2">DSM 44489</strain>
    </source>
</reference>
<proteinExistence type="predicted"/>
<gene>
    <name evidence="1" type="ORF">ATK86_0389</name>
</gene>
<dbReference type="Proteomes" id="UP000233766">
    <property type="component" value="Unassembled WGS sequence"/>
</dbReference>
<keyword evidence="2" id="KW-1185">Reference proteome</keyword>
<dbReference type="InterPro" id="IPR043767">
    <property type="entry name" value="DUF5713"/>
</dbReference>
<dbReference type="EMBL" id="PJMW01000001">
    <property type="protein sequence ID" value="PKV98371.1"/>
    <property type="molecule type" value="Genomic_DNA"/>
</dbReference>
<protein>
    <submittedName>
        <fullName evidence="1">Uncharacterized protein</fullName>
    </submittedName>
</protein>
<dbReference type="OrthoDB" id="8795357at2"/>
<accession>A0A2N3WWU9</accession>
<sequence length="113" mass="12580">MPITNHQTAGYAFLQEMYEDPYYPDAVLDRCRAVLLRLCETIESDRPSDLATLYVLTQAATAEFNGLQAEFEAAGSEIETVARELIADDFCLIASAYGFTEADSEELIAGRDW</sequence>
<evidence type="ECO:0000313" key="1">
    <source>
        <dbReference type="EMBL" id="PKV98371.1"/>
    </source>
</evidence>
<comment type="caution">
    <text evidence="1">The sequence shown here is derived from an EMBL/GenBank/DDBJ whole genome shotgun (WGS) entry which is preliminary data.</text>
</comment>
<evidence type="ECO:0000313" key="2">
    <source>
        <dbReference type="Proteomes" id="UP000233766"/>
    </source>
</evidence>
<dbReference type="Pfam" id="PF18977">
    <property type="entry name" value="DUF5713"/>
    <property type="match status" value="1"/>
</dbReference>
<organism evidence="1 2">
    <name type="scientific">Nocardia fluminea</name>
    <dbReference type="NCBI Taxonomy" id="134984"/>
    <lineage>
        <taxon>Bacteria</taxon>
        <taxon>Bacillati</taxon>
        <taxon>Actinomycetota</taxon>
        <taxon>Actinomycetes</taxon>
        <taxon>Mycobacteriales</taxon>
        <taxon>Nocardiaceae</taxon>
        <taxon>Nocardia</taxon>
    </lineage>
</organism>
<dbReference type="AlphaFoldDB" id="A0A2N3WWU9"/>
<name>A0A2N3WWU9_9NOCA</name>
<dbReference type="RefSeq" id="WP_101462848.1">
    <property type="nucleotide sequence ID" value="NZ_PJMW01000001.1"/>
</dbReference>